<gene>
    <name evidence="9" type="primary">leuS</name>
    <name evidence="14" type="ordered locus">Hipma_1167</name>
</gene>
<evidence type="ECO:0000256" key="6">
    <source>
        <dbReference type="ARBA" id="ARBA00022917"/>
    </source>
</evidence>
<dbReference type="SUPFAM" id="SSF47323">
    <property type="entry name" value="Anticodon-binding domain of a subclass of class I aminoacyl-tRNA synthetases"/>
    <property type="match status" value="1"/>
</dbReference>
<dbReference type="GO" id="GO:0005829">
    <property type="term" value="C:cytosol"/>
    <property type="evidence" value="ECO:0007669"/>
    <property type="project" value="TreeGrafter"/>
</dbReference>
<dbReference type="EC" id="6.1.1.4" evidence="9"/>
<evidence type="ECO:0000259" key="11">
    <source>
        <dbReference type="Pfam" id="PF00133"/>
    </source>
</evidence>
<evidence type="ECO:0000256" key="8">
    <source>
        <dbReference type="ARBA" id="ARBA00047469"/>
    </source>
</evidence>
<dbReference type="Pfam" id="PF00133">
    <property type="entry name" value="tRNA-synt_1"/>
    <property type="match status" value="2"/>
</dbReference>
<evidence type="ECO:0000256" key="5">
    <source>
        <dbReference type="ARBA" id="ARBA00022840"/>
    </source>
</evidence>
<dbReference type="InterPro" id="IPR009008">
    <property type="entry name" value="Val/Leu/Ile-tRNA-synth_edit"/>
</dbReference>
<evidence type="ECO:0000256" key="4">
    <source>
        <dbReference type="ARBA" id="ARBA00022741"/>
    </source>
</evidence>
<dbReference type="GO" id="GO:0006429">
    <property type="term" value="P:leucyl-tRNA aminoacylation"/>
    <property type="evidence" value="ECO:0007669"/>
    <property type="project" value="UniProtKB-UniRule"/>
</dbReference>
<dbReference type="GO" id="GO:0005524">
    <property type="term" value="F:ATP binding"/>
    <property type="evidence" value="ECO:0007669"/>
    <property type="project" value="UniProtKB-UniRule"/>
</dbReference>
<dbReference type="HAMAP" id="MF_00049_B">
    <property type="entry name" value="Leu_tRNA_synth_B"/>
    <property type="match status" value="1"/>
</dbReference>
<dbReference type="InterPro" id="IPR001412">
    <property type="entry name" value="aa-tRNA-synth_I_CS"/>
</dbReference>
<dbReference type="KEGG" id="hmr:Hipma_1167"/>
<dbReference type="InterPro" id="IPR014729">
    <property type="entry name" value="Rossmann-like_a/b/a_fold"/>
</dbReference>
<keyword evidence="7 9" id="KW-0030">Aminoacyl-tRNA synthetase</keyword>
<keyword evidence="4 9" id="KW-0547">Nucleotide-binding</keyword>
<dbReference type="STRING" id="760142.Hipma_1167"/>
<evidence type="ECO:0000256" key="3">
    <source>
        <dbReference type="ARBA" id="ARBA00022598"/>
    </source>
</evidence>
<dbReference type="Gene3D" id="3.10.20.590">
    <property type="match status" value="1"/>
</dbReference>
<dbReference type="AlphaFoldDB" id="F2LWM0"/>
<dbReference type="SUPFAM" id="SSF52374">
    <property type="entry name" value="Nucleotidylyl transferase"/>
    <property type="match status" value="1"/>
</dbReference>
<dbReference type="FunFam" id="3.40.50.620:FF:000003">
    <property type="entry name" value="Leucine--tRNA ligase"/>
    <property type="match status" value="1"/>
</dbReference>
<dbReference type="EMBL" id="CP002606">
    <property type="protein sequence ID" value="AEA34129.1"/>
    <property type="molecule type" value="Genomic_DNA"/>
</dbReference>
<evidence type="ECO:0000256" key="10">
    <source>
        <dbReference type="RuleBase" id="RU363035"/>
    </source>
</evidence>
<dbReference type="CDD" id="cd07958">
    <property type="entry name" value="Anticodon_Ia_Leu_BEm"/>
    <property type="match status" value="1"/>
</dbReference>
<dbReference type="Gene3D" id="3.40.50.620">
    <property type="entry name" value="HUPs"/>
    <property type="match status" value="2"/>
</dbReference>
<dbReference type="Proteomes" id="UP000008139">
    <property type="component" value="Chromosome"/>
</dbReference>
<dbReference type="Pfam" id="PF08264">
    <property type="entry name" value="Anticodon_1"/>
    <property type="match status" value="1"/>
</dbReference>
<dbReference type="InterPro" id="IPR013155">
    <property type="entry name" value="M/V/L/I-tRNA-synth_anticd-bd"/>
</dbReference>
<comment type="similarity">
    <text evidence="1 9 10">Belongs to the class-I aminoacyl-tRNA synthetase family.</text>
</comment>
<evidence type="ECO:0000256" key="9">
    <source>
        <dbReference type="HAMAP-Rule" id="MF_00049"/>
    </source>
</evidence>
<feature type="short sequence motif" description="'HIGH' region" evidence="9">
    <location>
        <begin position="41"/>
        <end position="51"/>
    </location>
</feature>
<evidence type="ECO:0000256" key="1">
    <source>
        <dbReference type="ARBA" id="ARBA00005594"/>
    </source>
</evidence>
<dbReference type="FunFam" id="3.40.50.620:FF:000056">
    <property type="entry name" value="Leucine--tRNA ligase"/>
    <property type="match status" value="1"/>
</dbReference>
<sequence>MKKYNPAEIETKWQKIWEEKGAFKAKDFDKKPKFYQLEMFPYPSGRIHMGHVRNYSIGDAIARYKFAQGYNVLHPMGFDAFGMPAENAAINNKTHPAKWTYSNIDYMIKELKRLGFSYDWDRLVITCDENYYKWEQKIFIEMLKKGMVYRAKSTVNYCPTCKTVLANEQVEDGKCWRCGDEVIQKEMDEWFLKITDYADQLLDDMELIKDGWPEKVLIQQKNWIGKSKGAFVKFKIKGRDEYLEVFTTRPDTLFGVTFVSIAPNHPKLMDLVSDEQVSVVEAFVEEFKKVDRDFSKEKEGVFTGAYLINPATGEEVPLYAANFVLMDYGTGVVMAVPAHDQRDFEFATKYGLKKKIVITTDGLTNNPDELDKAYTEVGVLVNSGQFDGMDNEKAKWEIVKWLEDKGLARVGYQYRLRDWNVSRQRYWGAPIPVVYCPNCGIVPEKEENLPVRLPENVEITGEGGSPLAKVDEFVNTKCPVCGADAKRETDTFDTFVESSWYFLRYCSPKYDKAIFDKQRADYWMDVDQYVGGIEHAVMHLLYARYFTKVLRDLGYANSTEPFKRLLTQGMVIKDGAKMSKSKGNVVDPDDIINQYGADTARLFILFAAPPEKDLEWSDEGVEGAYRFLNRVWRLVYEYKDLKVIDIDINTDRLKELNYMIHSTIKKITQDFENYHFNTAIAASMEFVNFLYDFKPKTEDENALFAKAIEVLLIMLNPIVPHIAEELWQLTGHETLIAFEPWPEYDESATVKDTVTIAITVNGKLRDTLSLPRGIAEDEVFNKAKESEKIRRHIDGKTIIKKIFVKDKLLNIVVK</sequence>
<dbReference type="SUPFAM" id="SSF50677">
    <property type="entry name" value="ValRS/IleRS/LeuRS editing domain"/>
    <property type="match status" value="1"/>
</dbReference>
<accession>F2LWM0</accession>
<dbReference type="InterPro" id="IPR002302">
    <property type="entry name" value="Leu-tRNA-ligase"/>
</dbReference>
<dbReference type="Gene3D" id="1.10.730.10">
    <property type="entry name" value="Isoleucyl-tRNA Synthetase, Domain 1"/>
    <property type="match status" value="1"/>
</dbReference>
<dbReference type="PANTHER" id="PTHR43740:SF2">
    <property type="entry name" value="LEUCINE--TRNA LIGASE, MITOCHONDRIAL"/>
    <property type="match status" value="1"/>
</dbReference>
<feature type="domain" description="Aminoacyl-tRNA synthetase class Ia" evidence="11">
    <location>
        <begin position="12"/>
        <end position="209"/>
    </location>
</feature>
<reference evidence="15" key="2">
    <citation type="submission" date="2011-03" db="EMBL/GenBank/DDBJ databases">
        <title>The complete genome of Hippea maritima DSM 10411.</title>
        <authorList>
            <consortium name="US DOE Joint Genome Institute (JGI-PGF)"/>
            <person name="Lucas S."/>
            <person name="Copeland A."/>
            <person name="Lapidus A."/>
            <person name="Bruce D."/>
            <person name="Goodwin L."/>
            <person name="Pitluck S."/>
            <person name="Peters L."/>
            <person name="Kyrpides N."/>
            <person name="Mavromatis K."/>
            <person name="Pagani I."/>
            <person name="Ivanova N."/>
            <person name="Mikhailova N."/>
            <person name="Lu M."/>
            <person name="Detter J.C."/>
            <person name="Tapia R."/>
            <person name="Han C."/>
            <person name="Land M."/>
            <person name="Hauser L."/>
            <person name="Markowitz V."/>
            <person name="Cheng J.-F."/>
            <person name="Hugenholtz P."/>
            <person name="Woyke T."/>
            <person name="Wu D."/>
            <person name="Spring S."/>
            <person name="Schroeder M."/>
            <person name="Brambilla E."/>
            <person name="Klenk H.-P."/>
            <person name="Eisen J.A."/>
        </authorList>
    </citation>
    <scope>NUCLEOTIDE SEQUENCE [LARGE SCALE GENOMIC DNA]</scope>
    <source>
        <strain evidence="15">ATCC 700847 / DSM 10411 / MH2</strain>
    </source>
</reference>
<dbReference type="GO" id="GO:0004823">
    <property type="term" value="F:leucine-tRNA ligase activity"/>
    <property type="evidence" value="ECO:0007669"/>
    <property type="project" value="UniProtKB-UniRule"/>
</dbReference>
<reference evidence="14 15" key="1">
    <citation type="journal article" date="2011" name="Stand. Genomic Sci.">
        <title>Complete genome sequence of the thermophilic sulfur-reducer Hippea maritima type strain (MH(2)).</title>
        <authorList>
            <person name="Huntemann M."/>
            <person name="Lu M."/>
            <person name="Nolan M."/>
            <person name="Lapidus A."/>
            <person name="Lucas S."/>
            <person name="Hammon N."/>
            <person name="Deshpande S."/>
            <person name="Cheng J.F."/>
            <person name="Tapia R."/>
            <person name="Han C."/>
            <person name="Goodwin L."/>
            <person name="Pitluck S."/>
            <person name="Liolios K."/>
            <person name="Pagani I."/>
            <person name="Ivanova N."/>
            <person name="Ovchinikova G."/>
            <person name="Pati A."/>
            <person name="Chen A."/>
            <person name="Palaniappan K."/>
            <person name="Land M."/>
            <person name="Hauser L."/>
            <person name="Jeffries C.D."/>
            <person name="Detter J.C."/>
            <person name="Brambilla E.M."/>
            <person name="Rohde M."/>
            <person name="Spring S."/>
            <person name="Goker M."/>
            <person name="Woyke T."/>
            <person name="Bristow J."/>
            <person name="Eisen J.A."/>
            <person name="Markowitz V."/>
            <person name="Hugenholtz P."/>
            <person name="Kyrpides N.C."/>
            <person name="Klenk H.P."/>
            <person name="Mavromatis K."/>
        </authorList>
    </citation>
    <scope>NUCLEOTIDE SEQUENCE [LARGE SCALE GENOMIC DNA]</scope>
    <source>
        <strain evidence="15">ATCC 700847 / DSM 10411 / MH2</strain>
    </source>
</reference>
<evidence type="ECO:0000313" key="14">
    <source>
        <dbReference type="EMBL" id="AEA34129.1"/>
    </source>
</evidence>
<evidence type="ECO:0000256" key="7">
    <source>
        <dbReference type="ARBA" id="ARBA00023146"/>
    </source>
</evidence>
<protein>
    <recommendedName>
        <fullName evidence="9">Leucine--tRNA ligase</fullName>
        <ecNumber evidence="9">6.1.1.4</ecNumber>
    </recommendedName>
    <alternativeName>
        <fullName evidence="9">Leucyl-tRNA synthetase</fullName>
        <shortName evidence="9">LeuRS</shortName>
    </alternativeName>
</protein>
<proteinExistence type="inferred from homology"/>
<dbReference type="InterPro" id="IPR002300">
    <property type="entry name" value="aa-tRNA-synth_Ia"/>
</dbReference>
<evidence type="ECO:0000259" key="13">
    <source>
        <dbReference type="Pfam" id="PF13603"/>
    </source>
</evidence>
<dbReference type="InterPro" id="IPR025709">
    <property type="entry name" value="Leu_tRNA-synth_edit"/>
</dbReference>
<feature type="binding site" evidence="9">
    <location>
        <position position="580"/>
    </location>
    <ligand>
        <name>ATP</name>
        <dbReference type="ChEBI" id="CHEBI:30616"/>
    </ligand>
</feature>
<evidence type="ECO:0000313" key="15">
    <source>
        <dbReference type="Proteomes" id="UP000008139"/>
    </source>
</evidence>
<feature type="short sequence motif" description="'KMSKS' region" evidence="9">
    <location>
        <begin position="577"/>
        <end position="581"/>
    </location>
</feature>
<dbReference type="FunFam" id="1.10.730.10:FF:000011">
    <property type="entry name" value="Leucine--tRNA ligase chloroplastic/mitochondrial"/>
    <property type="match status" value="1"/>
</dbReference>
<keyword evidence="5 9" id="KW-0067">ATP-binding</keyword>
<dbReference type="NCBIfam" id="TIGR00396">
    <property type="entry name" value="leuS_bact"/>
    <property type="match status" value="1"/>
</dbReference>
<dbReference type="HOGENOM" id="CLU_004427_0_0_7"/>
<dbReference type="InParanoid" id="F2LWM0"/>
<dbReference type="FunCoup" id="F2LWM0">
    <property type="interactions" value="460"/>
</dbReference>
<dbReference type="CDD" id="cd00812">
    <property type="entry name" value="LeuRS_core"/>
    <property type="match status" value="1"/>
</dbReference>
<feature type="domain" description="Leucyl-tRNA synthetase editing" evidence="13">
    <location>
        <begin position="221"/>
        <end position="403"/>
    </location>
</feature>
<keyword evidence="2 9" id="KW-0963">Cytoplasm</keyword>
<dbReference type="eggNOG" id="COG0495">
    <property type="taxonomic scope" value="Bacteria"/>
</dbReference>
<feature type="domain" description="Aminoacyl-tRNA synthetase class Ia" evidence="11">
    <location>
        <begin position="416"/>
        <end position="617"/>
    </location>
</feature>
<dbReference type="Pfam" id="PF13603">
    <property type="entry name" value="tRNA-synt_1_2"/>
    <property type="match status" value="1"/>
</dbReference>
<feature type="domain" description="Methionyl/Valyl/Leucyl/Isoleucyl-tRNA synthetase anticodon-binding" evidence="12">
    <location>
        <begin position="657"/>
        <end position="774"/>
    </location>
</feature>
<keyword evidence="3 9" id="KW-0436">Ligase</keyword>
<dbReference type="PANTHER" id="PTHR43740">
    <property type="entry name" value="LEUCYL-TRNA SYNTHETASE"/>
    <property type="match status" value="1"/>
</dbReference>
<comment type="subcellular location">
    <subcellularLocation>
        <location evidence="9">Cytoplasm</location>
    </subcellularLocation>
</comment>
<dbReference type="GO" id="GO:0002161">
    <property type="term" value="F:aminoacyl-tRNA deacylase activity"/>
    <property type="evidence" value="ECO:0007669"/>
    <property type="project" value="InterPro"/>
</dbReference>
<evidence type="ECO:0000259" key="12">
    <source>
        <dbReference type="Pfam" id="PF08264"/>
    </source>
</evidence>
<dbReference type="PRINTS" id="PR00985">
    <property type="entry name" value="TRNASYNTHLEU"/>
</dbReference>
<dbReference type="PROSITE" id="PS00178">
    <property type="entry name" value="AA_TRNA_LIGASE_I"/>
    <property type="match status" value="1"/>
</dbReference>
<organism evidence="14 15">
    <name type="scientific">Hippea maritima (strain ATCC 700847 / DSM 10411 / MH2)</name>
    <dbReference type="NCBI Taxonomy" id="760142"/>
    <lineage>
        <taxon>Bacteria</taxon>
        <taxon>Pseudomonadati</taxon>
        <taxon>Campylobacterota</taxon>
        <taxon>Desulfurellia</taxon>
        <taxon>Desulfurellales</taxon>
        <taxon>Hippeaceae</taxon>
        <taxon>Hippea</taxon>
    </lineage>
</organism>
<keyword evidence="6 9" id="KW-0648">Protein biosynthesis</keyword>
<dbReference type="InterPro" id="IPR009080">
    <property type="entry name" value="tRNAsynth_Ia_anticodon-bd"/>
</dbReference>
<comment type="catalytic activity">
    <reaction evidence="8 9">
        <text>tRNA(Leu) + L-leucine + ATP = L-leucyl-tRNA(Leu) + AMP + diphosphate</text>
        <dbReference type="Rhea" id="RHEA:11688"/>
        <dbReference type="Rhea" id="RHEA-COMP:9613"/>
        <dbReference type="Rhea" id="RHEA-COMP:9622"/>
        <dbReference type="ChEBI" id="CHEBI:30616"/>
        <dbReference type="ChEBI" id="CHEBI:33019"/>
        <dbReference type="ChEBI" id="CHEBI:57427"/>
        <dbReference type="ChEBI" id="CHEBI:78442"/>
        <dbReference type="ChEBI" id="CHEBI:78494"/>
        <dbReference type="ChEBI" id="CHEBI:456215"/>
        <dbReference type="EC" id="6.1.1.4"/>
    </reaction>
</comment>
<evidence type="ECO:0000256" key="2">
    <source>
        <dbReference type="ARBA" id="ARBA00022490"/>
    </source>
</evidence>
<name>F2LWM0_HIPMA</name>
<keyword evidence="15" id="KW-1185">Reference proteome</keyword>